<evidence type="ECO:0000256" key="2">
    <source>
        <dbReference type="ARBA" id="ARBA00023043"/>
    </source>
</evidence>
<comment type="caution">
    <text evidence="3">The sequence shown here is derived from an EMBL/GenBank/DDBJ whole genome shotgun (WGS) entry which is preliminary data.</text>
</comment>
<dbReference type="RefSeq" id="XP_018700333.1">
    <property type="nucleotide sequence ID" value="XM_018852497.1"/>
</dbReference>
<dbReference type="Proteomes" id="UP000076744">
    <property type="component" value="Unassembled WGS sequence"/>
</dbReference>
<dbReference type="SUPFAM" id="SSF48403">
    <property type="entry name" value="Ankyrin repeat"/>
    <property type="match status" value="1"/>
</dbReference>
<dbReference type="PANTHER" id="PTHR24198">
    <property type="entry name" value="ANKYRIN REPEAT AND PROTEIN KINASE DOMAIN-CONTAINING PROTEIN"/>
    <property type="match status" value="1"/>
</dbReference>
<gene>
    <name evidence="3" type="ORF">ISF_08894</name>
</gene>
<dbReference type="STRING" id="1081104.A0A162MAA4"/>
<accession>A0A162MAA4</accession>
<dbReference type="Pfam" id="PF12796">
    <property type="entry name" value="Ank_2"/>
    <property type="match status" value="1"/>
</dbReference>
<dbReference type="PANTHER" id="PTHR24198:SF165">
    <property type="entry name" value="ANKYRIN REPEAT-CONTAINING PROTEIN-RELATED"/>
    <property type="match status" value="1"/>
</dbReference>
<protein>
    <submittedName>
        <fullName evidence="3">Ankyrin repeat-containing domain protein</fullName>
    </submittedName>
</protein>
<sequence>MVELLVQNGACANETLNHSNSVIFNAIRKNAVDIVRLISGAEGHDWTVTDRKGKGVLQVAATLARSDMVQYLLSLLNEPDGRYEFSTDGALHLAIACKRHHSARLLMRSAHVDRKLLLDSHLGDGKLLYPESTPIYEACCRGPLDIVRYLVEQEYWTIPLPDLCVFFAAVNGQQDILEYLLGCAATRAEMDWLLLKAVERASDDDHFQCSGYAAAKLCIGLADLPNSTRQAEWLGAIRDKGWPDLEDLVEWGCQELDLQQKTLG</sequence>
<evidence type="ECO:0000313" key="3">
    <source>
        <dbReference type="EMBL" id="OAA53280.1"/>
    </source>
</evidence>
<evidence type="ECO:0000313" key="4">
    <source>
        <dbReference type="Proteomes" id="UP000076744"/>
    </source>
</evidence>
<keyword evidence="4" id="KW-1185">Reference proteome</keyword>
<keyword evidence="1" id="KW-0677">Repeat</keyword>
<dbReference type="EMBL" id="AZHB01000037">
    <property type="protein sequence ID" value="OAA53280.1"/>
    <property type="molecule type" value="Genomic_DNA"/>
</dbReference>
<dbReference type="Gene3D" id="1.25.40.20">
    <property type="entry name" value="Ankyrin repeat-containing domain"/>
    <property type="match status" value="1"/>
</dbReference>
<organism evidence="3 4">
    <name type="scientific">Cordyceps fumosorosea (strain ARSEF 2679)</name>
    <name type="common">Isaria fumosorosea</name>
    <dbReference type="NCBI Taxonomy" id="1081104"/>
    <lineage>
        <taxon>Eukaryota</taxon>
        <taxon>Fungi</taxon>
        <taxon>Dikarya</taxon>
        <taxon>Ascomycota</taxon>
        <taxon>Pezizomycotina</taxon>
        <taxon>Sordariomycetes</taxon>
        <taxon>Hypocreomycetidae</taxon>
        <taxon>Hypocreales</taxon>
        <taxon>Cordycipitaceae</taxon>
        <taxon>Cordyceps</taxon>
    </lineage>
</organism>
<dbReference type="GeneID" id="30025186"/>
<dbReference type="InterPro" id="IPR002110">
    <property type="entry name" value="Ankyrin_rpt"/>
</dbReference>
<dbReference type="AlphaFoldDB" id="A0A162MAA4"/>
<keyword evidence="2" id="KW-0040">ANK repeat</keyword>
<evidence type="ECO:0000256" key="1">
    <source>
        <dbReference type="ARBA" id="ARBA00022737"/>
    </source>
</evidence>
<dbReference type="OrthoDB" id="194358at2759"/>
<reference evidence="3 4" key="1">
    <citation type="journal article" date="2016" name="Genome Biol. Evol.">
        <title>Divergent and convergent evolution of fungal pathogenicity.</title>
        <authorList>
            <person name="Shang Y."/>
            <person name="Xiao G."/>
            <person name="Zheng P."/>
            <person name="Cen K."/>
            <person name="Zhan S."/>
            <person name="Wang C."/>
        </authorList>
    </citation>
    <scope>NUCLEOTIDE SEQUENCE [LARGE SCALE GENOMIC DNA]</scope>
    <source>
        <strain evidence="3 4">ARSEF 2679</strain>
    </source>
</reference>
<proteinExistence type="predicted"/>
<name>A0A162MAA4_CORFA</name>
<dbReference type="InterPro" id="IPR036770">
    <property type="entry name" value="Ankyrin_rpt-contain_sf"/>
</dbReference>